<dbReference type="EC" id="2.7.1.24" evidence="3"/>
<dbReference type="NCBIfam" id="TIGR00152">
    <property type="entry name" value="dephospho-CoA kinase"/>
    <property type="match status" value="1"/>
</dbReference>
<dbReference type="InterPro" id="IPR027417">
    <property type="entry name" value="P-loop_NTPase"/>
</dbReference>
<dbReference type="HAMAP" id="MF_00376">
    <property type="entry name" value="Dephospho_CoA_kinase"/>
    <property type="match status" value="1"/>
</dbReference>
<accession>A0A1W1B8Y0</accession>
<dbReference type="PANTHER" id="PTHR10695:SF46">
    <property type="entry name" value="BIFUNCTIONAL COENZYME A SYNTHASE-RELATED"/>
    <property type="match status" value="1"/>
</dbReference>
<dbReference type="GO" id="GO:0004140">
    <property type="term" value="F:dephospho-CoA kinase activity"/>
    <property type="evidence" value="ECO:0007669"/>
    <property type="project" value="UniProtKB-EC"/>
</dbReference>
<reference evidence="3" key="1">
    <citation type="submission" date="2016-10" db="EMBL/GenBank/DDBJ databases">
        <authorList>
            <person name="de Groot N.N."/>
        </authorList>
    </citation>
    <scope>NUCLEOTIDE SEQUENCE</scope>
</reference>
<dbReference type="PROSITE" id="PS51219">
    <property type="entry name" value="DPCK"/>
    <property type="match status" value="1"/>
</dbReference>
<keyword evidence="2" id="KW-0067">ATP-binding</keyword>
<gene>
    <name evidence="3" type="ORF">MNB_SV-8-524</name>
</gene>
<sequence>MAFEYAIVLTGSIATGKSTVATCFNMAGFTIVDADEIAHEVLDTQAEKIAEIFGDTLLKKGKVDRKALGCIIFSDQSKRQALEALLHPLIYEEIEYLSKELDNAQKPYIVDIPLFFEGGRYPIENSIVVYAPKELQLKRVIRRDGYNEEDALKRIASQMDIEQKRELATYVIDNSGDREALKRECERVKEKILGDFK</sequence>
<dbReference type="EMBL" id="FPHD01000003">
    <property type="protein sequence ID" value="SFV49960.1"/>
    <property type="molecule type" value="Genomic_DNA"/>
</dbReference>
<keyword evidence="1" id="KW-0547">Nucleotide-binding</keyword>
<evidence type="ECO:0000256" key="1">
    <source>
        <dbReference type="ARBA" id="ARBA00022741"/>
    </source>
</evidence>
<dbReference type="InterPro" id="IPR001977">
    <property type="entry name" value="Depp_CoAkinase"/>
</dbReference>
<dbReference type="GO" id="GO:0015937">
    <property type="term" value="P:coenzyme A biosynthetic process"/>
    <property type="evidence" value="ECO:0007669"/>
    <property type="project" value="InterPro"/>
</dbReference>
<keyword evidence="3" id="KW-0418">Kinase</keyword>
<dbReference type="AlphaFoldDB" id="A0A1W1B8Y0"/>
<dbReference type="Pfam" id="PF01121">
    <property type="entry name" value="CoaE"/>
    <property type="match status" value="1"/>
</dbReference>
<proteinExistence type="inferred from homology"/>
<dbReference type="Gene3D" id="3.40.50.300">
    <property type="entry name" value="P-loop containing nucleotide triphosphate hydrolases"/>
    <property type="match status" value="1"/>
</dbReference>
<keyword evidence="3" id="KW-0808">Transferase</keyword>
<protein>
    <submittedName>
        <fullName evidence="3">Dephospho-CoA kinase</fullName>
        <ecNumber evidence="3">2.7.1.24</ecNumber>
    </submittedName>
</protein>
<dbReference type="SUPFAM" id="SSF52540">
    <property type="entry name" value="P-loop containing nucleoside triphosphate hydrolases"/>
    <property type="match status" value="1"/>
</dbReference>
<dbReference type="CDD" id="cd02022">
    <property type="entry name" value="DPCK"/>
    <property type="match status" value="1"/>
</dbReference>
<name>A0A1W1B8Y0_9ZZZZ</name>
<organism evidence="3">
    <name type="scientific">hydrothermal vent metagenome</name>
    <dbReference type="NCBI Taxonomy" id="652676"/>
    <lineage>
        <taxon>unclassified sequences</taxon>
        <taxon>metagenomes</taxon>
        <taxon>ecological metagenomes</taxon>
    </lineage>
</organism>
<dbReference type="PANTHER" id="PTHR10695">
    <property type="entry name" value="DEPHOSPHO-COA KINASE-RELATED"/>
    <property type="match status" value="1"/>
</dbReference>
<dbReference type="GO" id="GO:0005524">
    <property type="term" value="F:ATP binding"/>
    <property type="evidence" value="ECO:0007669"/>
    <property type="project" value="UniProtKB-KW"/>
</dbReference>
<evidence type="ECO:0000313" key="3">
    <source>
        <dbReference type="EMBL" id="SFV49960.1"/>
    </source>
</evidence>
<evidence type="ECO:0000256" key="2">
    <source>
        <dbReference type="ARBA" id="ARBA00022840"/>
    </source>
</evidence>